<evidence type="ECO:0000313" key="2">
    <source>
        <dbReference type="EMBL" id="GAH08751.1"/>
    </source>
</evidence>
<dbReference type="InterPro" id="IPR029063">
    <property type="entry name" value="SAM-dependent_MTases_sf"/>
</dbReference>
<gene>
    <name evidence="2" type="ORF">S01H4_55772</name>
</gene>
<feature type="non-terminal residue" evidence="2">
    <location>
        <position position="1"/>
    </location>
</feature>
<dbReference type="AlphaFoldDB" id="X1CK29"/>
<reference evidence="2" key="1">
    <citation type="journal article" date="2014" name="Front. Microbiol.">
        <title>High frequency of phylogenetically diverse reductive dehalogenase-homologous genes in deep subseafloor sedimentary metagenomes.</title>
        <authorList>
            <person name="Kawai M."/>
            <person name="Futagami T."/>
            <person name="Toyoda A."/>
            <person name="Takaki Y."/>
            <person name="Nishi S."/>
            <person name="Hori S."/>
            <person name="Arai W."/>
            <person name="Tsubouchi T."/>
            <person name="Morono Y."/>
            <person name="Uchiyama I."/>
            <person name="Ito T."/>
            <person name="Fujiyama A."/>
            <person name="Inagaki F."/>
            <person name="Takami H."/>
        </authorList>
    </citation>
    <scope>NUCLEOTIDE SEQUENCE</scope>
    <source>
        <strain evidence="2">Expedition CK06-06</strain>
    </source>
</reference>
<dbReference type="Gene3D" id="3.40.50.150">
    <property type="entry name" value="Vaccinia Virus protein VP39"/>
    <property type="match status" value="1"/>
</dbReference>
<dbReference type="EMBL" id="BART01032231">
    <property type="protein sequence ID" value="GAH08751.1"/>
    <property type="molecule type" value="Genomic_DNA"/>
</dbReference>
<dbReference type="Pfam" id="PF08241">
    <property type="entry name" value="Methyltransf_11"/>
    <property type="match status" value="1"/>
</dbReference>
<dbReference type="GO" id="GO:0008757">
    <property type="term" value="F:S-adenosylmethionine-dependent methyltransferase activity"/>
    <property type="evidence" value="ECO:0007669"/>
    <property type="project" value="InterPro"/>
</dbReference>
<name>X1CK29_9ZZZZ</name>
<proteinExistence type="predicted"/>
<dbReference type="SUPFAM" id="SSF53335">
    <property type="entry name" value="S-adenosyl-L-methionine-dependent methyltransferases"/>
    <property type="match status" value="1"/>
</dbReference>
<feature type="domain" description="Methyltransferase type 11" evidence="1">
    <location>
        <begin position="6"/>
        <end position="72"/>
    </location>
</feature>
<accession>X1CK29</accession>
<dbReference type="PANTHER" id="PTHR45277:SF1">
    <property type="entry name" value="EXPRESSED PROTEIN"/>
    <property type="match status" value="1"/>
</dbReference>
<dbReference type="InterPro" id="IPR013216">
    <property type="entry name" value="Methyltransf_11"/>
</dbReference>
<evidence type="ECO:0000259" key="1">
    <source>
        <dbReference type="Pfam" id="PF08241"/>
    </source>
</evidence>
<protein>
    <recommendedName>
        <fullName evidence="1">Methyltransferase type 11 domain-containing protein</fullName>
    </recommendedName>
</protein>
<dbReference type="PANTHER" id="PTHR45277">
    <property type="entry name" value="EXPRESSED PROTEIN"/>
    <property type="match status" value="1"/>
</dbReference>
<comment type="caution">
    <text evidence="2">The sequence shown here is derived from an EMBL/GenBank/DDBJ whole genome shotgun (WGS) entry which is preliminary data.</text>
</comment>
<sequence length="112" mass="12787">DNRLEAFVENARIEGVADRVEIQNEDVRHLPYDDESFNVIIIGLTIHHLGFDTEKAIGEMTRVLKPGGWLAIYDDPSTVFYSAKLIQKFSLKIEKKTMDMVFGVKPHLPKSK</sequence>
<dbReference type="CDD" id="cd02440">
    <property type="entry name" value="AdoMet_MTases"/>
    <property type="match status" value="1"/>
</dbReference>
<organism evidence="2">
    <name type="scientific">marine sediment metagenome</name>
    <dbReference type="NCBI Taxonomy" id="412755"/>
    <lineage>
        <taxon>unclassified sequences</taxon>
        <taxon>metagenomes</taxon>
        <taxon>ecological metagenomes</taxon>
    </lineage>
</organism>